<dbReference type="InterPro" id="IPR023346">
    <property type="entry name" value="Lysozyme-like_dom_sf"/>
</dbReference>
<keyword evidence="2" id="KW-0732">Signal</keyword>
<dbReference type="SUPFAM" id="SSF53955">
    <property type="entry name" value="Lysozyme-like"/>
    <property type="match status" value="1"/>
</dbReference>
<keyword evidence="4" id="KW-0614">Plasmid</keyword>
<dbReference type="AlphaFoldDB" id="A0A1P8KGH0"/>
<evidence type="ECO:0000256" key="1">
    <source>
        <dbReference type="SAM" id="MobiDB-lite"/>
    </source>
</evidence>
<proteinExistence type="predicted"/>
<dbReference type="InterPro" id="IPR008258">
    <property type="entry name" value="Transglycosylase_SLT_dom_1"/>
</dbReference>
<dbReference type="Pfam" id="PF01464">
    <property type="entry name" value="SLT"/>
    <property type="match status" value="1"/>
</dbReference>
<sequence>MLLKPTLFATLLGSSVAYAQLPQSSEALGAYANHVNSNGSSTPYRPFQVMTNTQQETAPAKPRGFTSRYLGVKYTPQKTEETPTSTERTAVAQNGPQPSGQQAPAPQQQPVRQNIRPVSYTYPTTQYNQYNQASASYDQTVPGRVATLSCVIHAARSEGVPLYVLLGIHSKERGTNGQTAQNKNRSLDMGQFQINSMHFKRGGMFENYNSHYVRTDGCLNARLAAKILRNRLTTKPSTDFWVRAAAYHSWTPSFNAIYRNGTAKQPGLVAYALQWKNWLERKGINPN</sequence>
<protein>
    <recommendedName>
        <fullName evidence="3">Transglycosylase SLT domain-containing protein</fullName>
    </recommendedName>
</protein>
<evidence type="ECO:0000313" key="4">
    <source>
        <dbReference type="EMBL" id="APW48782.1"/>
    </source>
</evidence>
<evidence type="ECO:0000256" key="2">
    <source>
        <dbReference type="SAM" id="SignalP"/>
    </source>
</evidence>
<feature type="domain" description="Transglycosylase SLT" evidence="3">
    <location>
        <begin position="150"/>
        <end position="248"/>
    </location>
</feature>
<dbReference type="EMBL" id="KX426227">
    <property type="protein sequence ID" value="APW48782.1"/>
    <property type="molecule type" value="Genomic_DNA"/>
</dbReference>
<dbReference type="RefSeq" id="WP_032056298.1">
    <property type="nucleotide sequence ID" value="NZ_CP082144.1"/>
</dbReference>
<name>A0A1P8KGH0_ACILW</name>
<feature type="signal peptide" evidence="2">
    <location>
        <begin position="1"/>
        <end position="19"/>
    </location>
</feature>
<evidence type="ECO:0000259" key="3">
    <source>
        <dbReference type="Pfam" id="PF01464"/>
    </source>
</evidence>
<organism evidence="4">
    <name type="scientific">Acinetobacter lwoffii</name>
    <dbReference type="NCBI Taxonomy" id="28090"/>
    <lineage>
        <taxon>Bacteria</taxon>
        <taxon>Pseudomonadati</taxon>
        <taxon>Pseudomonadota</taxon>
        <taxon>Gammaproteobacteria</taxon>
        <taxon>Moraxellales</taxon>
        <taxon>Moraxellaceae</taxon>
        <taxon>Acinetobacter</taxon>
    </lineage>
</organism>
<feature type="chain" id="PRO_5010249871" description="Transglycosylase SLT domain-containing protein" evidence="2">
    <location>
        <begin position="20"/>
        <end position="287"/>
    </location>
</feature>
<feature type="compositionally biased region" description="Low complexity" evidence="1">
    <location>
        <begin position="92"/>
        <end position="110"/>
    </location>
</feature>
<gene>
    <name evidence="4" type="ORF">BAA96_1p0076</name>
</gene>
<geneLocation type="plasmid" evidence="4">
    <name>pALWED1.1</name>
</geneLocation>
<feature type="region of interest" description="Disordered" evidence="1">
    <location>
        <begin position="52"/>
        <end position="114"/>
    </location>
</feature>
<reference evidence="4" key="1">
    <citation type="journal article" date="2016" name="Biomed. Res. Int.">
        <title>Resistance of Permafrost and Modern Acinetobacter lwoffii Strains to Heavy Metals and Arsenic Revealed by Genome Analysis.</title>
        <authorList>
            <person name="Mindlin S."/>
            <person name="Petrenko A."/>
            <person name="Kurakov A."/>
            <person name="Beletsky A."/>
            <person name="Mardanov A."/>
            <person name="Petrova M."/>
        </authorList>
    </citation>
    <scope>NUCLEOTIDE SEQUENCE</scope>
    <source>
        <strain evidence="4">ED23-35</strain>
        <plasmid evidence="4">pALWED1.1</plasmid>
    </source>
</reference>
<accession>A0A1P8KGH0</accession>
<dbReference type="CDD" id="cd13400">
    <property type="entry name" value="LT_IagB-like"/>
    <property type="match status" value="1"/>
</dbReference>